<gene>
    <name evidence="1" type="ORF">KC19_7G005100</name>
</gene>
<sequence>MYAFPRYRRIELPRALPAEVANRDDDRALHNMPTIRSPDTPVANLERSACAAVSHCRHKRLLQRCGGELQNGGHNAHSEPWRLHIHGGRLSAREYTMSNV</sequence>
<comment type="caution">
    <text evidence="1">The sequence shown here is derived from an EMBL/GenBank/DDBJ whole genome shotgun (WGS) entry which is preliminary data.</text>
</comment>
<reference evidence="1" key="1">
    <citation type="submission" date="2020-06" db="EMBL/GenBank/DDBJ databases">
        <title>WGS assembly of Ceratodon purpureus strain R40.</title>
        <authorList>
            <person name="Carey S.B."/>
            <person name="Jenkins J."/>
            <person name="Shu S."/>
            <person name="Lovell J.T."/>
            <person name="Sreedasyam A."/>
            <person name="Maumus F."/>
            <person name="Tiley G.P."/>
            <person name="Fernandez-Pozo N."/>
            <person name="Barry K."/>
            <person name="Chen C."/>
            <person name="Wang M."/>
            <person name="Lipzen A."/>
            <person name="Daum C."/>
            <person name="Saski C.A."/>
            <person name="Payton A.C."/>
            <person name="Mcbreen J.C."/>
            <person name="Conrad R.E."/>
            <person name="Kollar L.M."/>
            <person name="Olsson S."/>
            <person name="Huttunen S."/>
            <person name="Landis J.B."/>
            <person name="Wickett N.J."/>
            <person name="Johnson M.G."/>
            <person name="Rensing S.A."/>
            <person name="Grimwood J."/>
            <person name="Schmutz J."/>
            <person name="Mcdaniel S.F."/>
        </authorList>
    </citation>
    <scope>NUCLEOTIDE SEQUENCE</scope>
    <source>
        <strain evidence="1">R40</strain>
    </source>
</reference>
<dbReference type="AlphaFoldDB" id="A0A8T0H5U3"/>
<evidence type="ECO:0000313" key="1">
    <source>
        <dbReference type="EMBL" id="KAG0565659.1"/>
    </source>
</evidence>
<proteinExistence type="predicted"/>
<keyword evidence="2" id="KW-1185">Reference proteome</keyword>
<accession>A0A8T0H5U3</accession>
<dbReference type="Proteomes" id="UP000822688">
    <property type="component" value="Chromosome 7"/>
</dbReference>
<name>A0A8T0H5U3_CERPU</name>
<organism evidence="1 2">
    <name type="scientific">Ceratodon purpureus</name>
    <name type="common">Fire moss</name>
    <name type="synonym">Dicranum purpureum</name>
    <dbReference type="NCBI Taxonomy" id="3225"/>
    <lineage>
        <taxon>Eukaryota</taxon>
        <taxon>Viridiplantae</taxon>
        <taxon>Streptophyta</taxon>
        <taxon>Embryophyta</taxon>
        <taxon>Bryophyta</taxon>
        <taxon>Bryophytina</taxon>
        <taxon>Bryopsida</taxon>
        <taxon>Dicranidae</taxon>
        <taxon>Pseudoditrichales</taxon>
        <taxon>Ditrichaceae</taxon>
        <taxon>Ceratodon</taxon>
    </lineage>
</organism>
<evidence type="ECO:0000313" key="2">
    <source>
        <dbReference type="Proteomes" id="UP000822688"/>
    </source>
</evidence>
<protein>
    <submittedName>
        <fullName evidence="1">Uncharacterized protein</fullName>
    </submittedName>
</protein>
<dbReference type="EMBL" id="CM026428">
    <property type="protein sequence ID" value="KAG0565659.1"/>
    <property type="molecule type" value="Genomic_DNA"/>
</dbReference>